<evidence type="ECO:0000256" key="3">
    <source>
        <dbReference type="ARBA" id="ARBA00022475"/>
    </source>
</evidence>
<protein>
    <submittedName>
        <fullName evidence="11">ABC transporter ATP-binding protein</fullName>
    </submittedName>
</protein>
<dbReference type="Gene3D" id="3.40.50.300">
    <property type="entry name" value="P-loop containing nucleotide triphosphate hydrolases"/>
    <property type="match status" value="1"/>
</dbReference>
<dbReference type="CDD" id="cd03214">
    <property type="entry name" value="ABC_Iron-Siderophores_B12_Hemin"/>
    <property type="match status" value="1"/>
</dbReference>
<dbReference type="SUPFAM" id="SSF52540">
    <property type="entry name" value="P-loop containing nucleoside triphosphate hydrolases"/>
    <property type="match status" value="1"/>
</dbReference>
<dbReference type="Proteomes" id="UP000265419">
    <property type="component" value="Unassembled WGS sequence"/>
</dbReference>
<dbReference type="InterPro" id="IPR003593">
    <property type="entry name" value="AAA+_ATPase"/>
</dbReference>
<dbReference type="RefSeq" id="WP_119425538.1">
    <property type="nucleotide sequence ID" value="NZ_QQXK01000028.1"/>
</dbReference>
<evidence type="ECO:0000259" key="10">
    <source>
        <dbReference type="PROSITE" id="PS50893"/>
    </source>
</evidence>
<dbReference type="PANTHER" id="PTHR42771:SF2">
    <property type="entry name" value="IRON(3+)-HYDROXAMATE IMPORT ATP-BINDING PROTEIN FHUC"/>
    <property type="match status" value="1"/>
</dbReference>
<organism evidence="11 12">
    <name type="scientific">Galactobacter valiniphilus</name>
    <dbReference type="NCBI Taxonomy" id="2676122"/>
    <lineage>
        <taxon>Bacteria</taxon>
        <taxon>Bacillati</taxon>
        <taxon>Actinomycetota</taxon>
        <taxon>Actinomycetes</taxon>
        <taxon>Micrococcales</taxon>
        <taxon>Micrococcaceae</taxon>
        <taxon>Galactobacter</taxon>
    </lineage>
</organism>
<dbReference type="GO" id="GO:0005886">
    <property type="term" value="C:plasma membrane"/>
    <property type="evidence" value="ECO:0007669"/>
    <property type="project" value="UniProtKB-SubCell"/>
</dbReference>
<dbReference type="InterPro" id="IPR051535">
    <property type="entry name" value="Siderophore_ABC-ATPase"/>
</dbReference>
<dbReference type="PANTHER" id="PTHR42771">
    <property type="entry name" value="IRON(3+)-HYDROXAMATE IMPORT ATP-BINDING PROTEIN FHUC"/>
    <property type="match status" value="1"/>
</dbReference>
<keyword evidence="2" id="KW-0813">Transport</keyword>
<dbReference type="FunFam" id="3.40.50.300:FF:000134">
    <property type="entry name" value="Iron-enterobactin ABC transporter ATP-binding protein"/>
    <property type="match status" value="1"/>
</dbReference>
<dbReference type="InterPro" id="IPR003439">
    <property type="entry name" value="ABC_transporter-like_ATP-bd"/>
</dbReference>
<dbReference type="PROSITE" id="PS00211">
    <property type="entry name" value="ABC_TRANSPORTER_1"/>
    <property type="match status" value="1"/>
</dbReference>
<dbReference type="SMART" id="SM00382">
    <property type="entry name" value="AAA"/>
    <property type="match status" value="1"/>
</dbReference>
<dbReference type="Pfam" id="PF00005">
    <property type="entry name" value="ABC_tran"/>
    <property type="match status" value="1"/>
</dbReference>
<dbReference type="GO" id="GO:0016887">
    <property type="term" value="F:ATP hydrolysis activity"/>
    <property type="evidence" value="ECO:0007669"/>
    <property type="project" value="InterPro"/>
</dbReference>
<evidence type="ECO:0000256" key="6">
    <source>
        <dbReference type="ARBA" id="ARBA00022840"/>
    </source>
</evidence>
<dbReference type="GO" id="GO:0005524">
    <property type="term" value="F:ATP binding"/>
    <property type="evidence" value="ECO:0007669"/>
    <property type="project" value="UniProtKB-KW"/>
</dbReference>
<keyword evidence="7" id="KW-0408">Iron</keyword>
<sequence>MSTEPTLSVDAIDVVLDGTTILPELSVNVAPGKFTAIIGPNGCGKSTLLRSMVRLLKPQAGHIELAGTDIAALPAKELARRMALLPQSAHAPSGITVRDLVARGRFPHTGLLRQWTPADDAAVSGALAATGLEEFGKRLVEGLSGGQRQRVWVAMLLAQQTRTVLLDEPTTYLDIAHQYGLLELMRELAVGQGRTVVAVLHDLQQAAHYADELVVMKAGRVVAQGAPAEVLSAELIEDVFGLACHLVVDSATGTVLVVPDRTERPDLSAIQPLG</sequence>
<comment type="caution">
    <text evidence="11">The sequence shown here is derived from an EMBL/GenBank/DDBJ whole genome shotgun (WGS) entry which is preliminary data.</text>
</comment>
<proteinExistence type="predicted"/>
<dbReference type="InterPro" id="IPR017871">
    <property type="entry name" value="ABC_transporter-like_CS"/>
</dbReference>
<feature type="domain" description="ABC transporter" evidence="10">
    <location>
        <begin position="7"/>
        <end position="243"/>
    </location>
</feature>
<dbReference type="InterPro" id="IPR027417">
    <property type="entry name" value="P-loop_NTPase"/>
</dbReference>
<evidence type="ECO:0000256" key="4">
    <source>
        <dbReference type="ARBA" id="ARBA00022496"/>
    </source>
</evidence>
<evidence type="ECO:0000256" key="8">
    <source>
        <dbReference type="ARBA" id="ARBA00023065"/>
    </source>
</evidence>
<keyword evidence="5" id="KW-0547">Nucleotide-binding</keyword>
<keyword evidence="9" id="KW-0472">Membrane</keyword>
<evidence type="ECO:0000256" key="2">
    <source>
        <dbReference type="ARBA" id="ARBA00022448"/>
    </source>
</evidence>
<evidence type="ECO:0000313" key="11">
    <source>
        <dbReference type="EMBL" id="RII41418.1"/>
    </source>
</evidence>
<evidence type="ECO:0000313" key="12">
    <source>
        <dbReference type="Proteomes" id="UP000265419"/>
    </source>
</evidence>
<keyword evidence="6 11" id="KW-0067">ATP-binding</keyword>
<name>A0A399J7F7_9MICC</name>
<accession>A0A399J7F7</accession>
<dbReference type="GO" id="GO:0006826">
    <property type="term" value="P:iron ion transport"/>
    <property type="evidence" value="ECO:0007669"/>
    <property type="project" value="UniProtKB-KW"/>
</dbReference>
<dbReference type="AlphaFoldDB" id="A0A399J7F7"/>
<evidence type="ECO:0000256" key="5">
    <source>
        <dbReference type="ARBA" id="ARBA00022741"/>
    </source>
</evidence>
<reference evidence="11 12" key="1">
    <citation type="submission" date="2018-07" db="EMBL/GenBank/DDBJ databases">
        <title>Arthrobacter sp. nov., isolated from raw cow's milk with high bacterial count.</title>
        <authorList>
            <person name="Hahne J."/>
            <person name="Isele D."/>
            <person name="Lipski A."/>
        </authorList>
    </citation>
    <scope>NUCLEOTIDE SEQUENCE [LARGE SCALE GENOMIC DNA]</scope>
    <source>
        <strain evidence="11 12">JZ R-35</strain>
    </source>
</reference>
<keyword evidence="8" id="KW-0406">Ion transport</keyword>
<keyword evidence="4" id="KW-0410">Iron transport</keyword>
<evidence type="ECO:0000256" key="1">
    <source>
        <dbReference type="ARBA" id="ARBA00004202"/>
    </source>
</evidence>
<evidence type="ECO:0000256" key="7">
    <source>
        <dbReference type="ARBA" id="ARBA00023004"/>
    </source>
</evidence>
<keyword evidence="3" id="KW-1003">Cell membrane</keyword>
<dbReference type="PROSITE" id="PS50893">
    <property type="entry name" value="ABC_TRANSPORTER_2"/>
    <property type="match status" value="1"/>
</dbReference>
<evidence type="ECO:0000256" key="9">
    <source>
        <dbReference type="ARBA" id="ARBA00023136"/>
    </source>
</evidence>
<keyword evidence="12" id="KW-1185">Reference proteome</keyword>
<comment type="subcellular location">
    <subcellularLocation>
        <location evidence="1">Cell membrane</location>
        <topology evidence="1">Peripheral membrane protein</topology>
    </subcellularLocation>
</comment>
<gene>
    <name evidence="11" type="ORF">DWB68_12925</name>
</gene>
<dbReference type="EMBL" id="QQXK01000028">
    <property type="protein sequence ID" value="RII41418.1"/>
    <property type="molecule type" value="Genomic_DNA"/>
</dbReference>